<organism evidence="6 7">
    <name type="scientific">Heyndrickxia acidicola</name>
    <dbReference type="NCBI Taxonomy" id="209389"/>
    <lineage>
        <taxon>Bacteria</taxon>
        <taxon>Bacillati</taxon>
        <taxon>Bacillota</taxon>
        <taxon>Bacilli</taxon>
        <taxon>Bacillales</taxon>
        <taxon>Bacillaceae</taxon>
        <taxon>Heyndrickxia</taxon>
    </lineage>
</organism>
<feature type="domain" description="Periplasmic binding protein" evidence="5">
    <location>
        <begin position="48"/>
        <end position="300"/>
    </location>
</feature>
<dbReference type="InterPro" id="IPR028082">
    <property type="entry name" value="Peripla_BP_I"/>
</dbReference>
<dbReference type="Gene3D" id="3.40.50.2300">
    <property type="match status" value="2"/>
</dbReference>
<dbReference type="EMBL" id="JARMAB010000020">
    <property type="protein sequence ID" value="MED1204189.1"/>
    <property type="molecule type" value="Genomic_DNA"/>
</dbReference>
<keyword evidence="3 4" id="KW-0732">Signal</keyword>
<dbReference type="Proteomes" id="UP001341444">
    <property type="component" value="Unassembled WGS sequence"/>
</dbReference>
<comment type="caution">
    <text evidence="6">The sequence shown here is derived from an EMBL/GenBank/DDBJ whole genome shotgun (WGS) entry which is preliminary data.</text>
</comment>
<proteinExistence type="inferred from homology"/>
<dbReference type="PANTHER" id="PTHR46847:SF1">
    <property type="entry name" value="D-ALLOSE-BINDING PERIPLASMIC PROTEIN-RELATED"/>
    <property type="match status" value="1"/>
</dbReference>
<dbReference type="Pfam" id="PF13407">
    <property type="entry name" value="Peripla_BP_4"/>
    <property type="match status" value="1"/>
</dbReference>
<comment type="subcellular location">
    <subcellularLocation>
        <location evidence="1">Cell envelope</location>
    </subcellularLocation>
</comment>
<dbReference type="InterPro" id="IPR025997">
    <property type="entry name" value="SBP_2_dom"/>
</dbReference>
<dbReference type="PROSITE" id="PS51257">
    <property type="entry name" value="PROKAR_LIPOPROTEIN"/>
    <property type="match status" value="1"/>
</dbReference>
<dbReference type="SUPFAM" id="SSF53822">
    <property type="entry name" value="Periplasmic binding protein-like I"/>
    <property type="match status" value="1"/>
</dbReference>
<evidence type="ECO:0000256" key="3">
    <source>
        <dbReference type="ARBA" id="ARBA00022729"/>
    </source>
</evidence>
<evidence type="ECO:0000313" key="7">
    <source>
        <dbReference type="Proteomes" id="UP001341444"/>
    </source>
</evidence>
<evidence type="ECO:0000259" key="5">
    <source>
        <dbReference type="Pfam" id="PF13407"/>
    </source>
</evidence>
<evidence type="ECO:0000256" key="1">
    <source>
        <dbReference type="ARBA" id="ARBA00004196"/>
    </source>
</evidence>
<accession>A0ABU6MIC0</accession>
<gene>
    <name evidence="6" type="ORF">P4T90_14165</name>
</gene>
<evidence type="ECO:0000256" key="2">
    <source>
        <dbReference type="ARBA" id="ARBA00007639"/>
    </source>
</evidence>
<keyword evidence="7" id="KW-1185">Reference proteome</keyword>
<dbReference type="PANTHER" id="PTHR46847">
    <property type="entry name" value="D-ALLOSE-BINDING PERIPLASMIC PROTEIN-RELATED"/>
    <property type="match status" value="1"/>
</dbReference>
<name>A0ABU6MIC0_9BACI</name>
<feature type="signal peptide" evidence="4">
    <location>
        <begin position="1"/>
        <end position="19"/>
    </location>
</feature>
<evidence type="ECO:0000256" key="4">
    <source>
        <dbReference type="SAM" id="SignalP"/>
    </source>
</evidence>
<protein>
    <submittedName>
        <fullName evidence="6">Substrate-binding domain-containing protein</fullName>
    </submittedName>
</protein>
<sequence length="332" mass="34898">MKKTFAVALSVLVIGGMIAGCSSNSSSGSASGASKGSSSASSGKEIDMIISTLNNPFFVSLKNGAEAEAKKLGINLVIQNANNDNQTELNLAQTDILKKPAALVLDPVDSNAIVASINQANQAKIPVYAFDRLPTGGKLETFIGYDAINAGKTAADALAKALNEKGNVIEIQGIMGTNVAQDRSKGFEQEIAKYPNIKVVAKQPADFDRAKALNVMTNLIQAHSDVNGVYAANDEMAMGVVSALKARGMTQKVTVVGNDGIKDALDSITNGTMKATNAESPFYEGMQVADIAKDILDGKQVKSSTTLEGQLVTKANVDNYWKHLKEIGDPQD</sequence>
<evidence type="ECO:0000313" key="6">
    <source>
        <dbReference type="EMBL" id="MED1204189.1"/>
    </source>
</evidence>
<feature type="chain" id="PRO_5047102397" evidence="4">
    <location>
        <begin position="20"/>
        <end position="332"/>
    </location>
</feature>
<reference evidence="6 7" key="1">
    <citation type="submission" date="2023-03" db="EMBL/GenBank/DDBJ databases">
        <title>Bacillus Genome Sequencing.</title>
        <authorList>
            <person name="Dunlap C."/>
        </authorList>
    </citation>
    <scope>NUCLEOTIDE SEQUENCE [LARGE SCALE GENOMIC DNA]</scope>
    <source>
        <strain evidence="6 7">B-23453</strain>
    </source>
</reference>
<comment type="similarity">
    <text evidence="2">Belongs to the bacterial solute-binding protein 2 family.</text>
</comment>
<dbReference type="RefSeq" id="WP_066264028.1">
    <property type="nucleotide sequence ID" value="NZ_JARMAB010000020.1"/>
</dbReference>